<accession>A0AC61QTC3</accession>
<dbReference type="Proteomes" id="UP000308886">
    <property type="component" value="Unassembled WGS sequence"/>
</dbReference>
<comment type="caution">
    <text evidence="1">The sequence shown here is derived from an EMBL/GenBank/DDBJ whole genome shotgun (WGS) entry which is preliminary data.</text>
</comment>
<organism evidence="1 2">
    <name type="scientific">Palleniella muris</name>
    <dbReference type="NCBI Taxonomy" id="3038145"/>
    <lineage>
        <taxon>Bacteria</taxon>
        <taxon>Pseudomonadati</taxon>
        <taxon>Bacteroidota</taxon>
        <taxon>Bacteroidia</taxon>
        <taxon>Bacteroidales</taxon>
        <taxon>Prevotellaceae</taxon>
        <taxon>Palleniella</taxon>
    </lineage>
</organism>
<keyword evidence="2" id="KW-1185">Reference proteome</keyword>
<protein>
    <submittedName>
        <fullName evidence="1">Alpha/beta hydrolase</fullName>
    </submittedName>
</protein>
<sequence>MCCHISTFAQYMEVPRDTSYTIISTFFHNKKYHPNIELAKQELPENVVAYENVVYTTLHNTPYGERELRLNIYRPKGKNVYPALIMVHGGGWNSGDKSLQVPMAMAIAAQGYVTITVEYRLRPEANYPAALHDQKTAVRWARANAAQYGIDKKRIAMSGCSAGGQLATLVGMTNGSKRHEGNGEWAKQSSKIQAVVSMDGCSTFISQNNIDDTNEKARKHNKMPMTAQWLGGLYEDAKENWTEASPVVWVSRHSAPVCFINSQLSRYSDGKEELIKKLDAYGIYHESYIHDAPLHTFWFFHPWFQPTVNYTVKFLDKIFKNTGKRK</sequence>
<evidence type="ECO:0000313" key="2">
    <source>
        <dbReference type="Proteomes" id="UP000308886"/>
    </source>
</evidence>
<reference evidence="1" key="1">
    <citation type="submission" date="2019-04" db="EMBL/GenBank/DDBJ databases">
        <title>Microbes associate with the intestines of laboratory mice.</title>
        <authorList>
            <person name="Navarre W."/>
            <person name="Wong E."/>
            <person name="Huang K."/>
            <person name="Tropini C."/>
            <person name="Ng K."/>
            <person name="Yu B."/>
        </authorList>
    </citation>
    <scope>NUCLEOTIDE SEQUENCE</scope>
    <source>
        <strain evidence="1">NM73_A23</strain>
    </source>
</reference>
<keyword evidence="1" id="KW-0378">Hydrolase</keyword>
<evidence type="ECO:0000313" key="1">
    <source>
        <dbReference type="EMBL" id="TGX83679.1"/>
    </source>
</evidence>
<proteinExistence type="predicted"/>
<dbReference type="EMBL" id="SRZC01000003">
    <property type="protein sequence ID" value="TGX83679.1"/>
    <property type="molecule type" value="Genomic_DNA"/>
</dbReference>
<name>A0AC61QTC3_9BACT</name>
<gene>
    <name evidence="1" type="ORF">E5358_02555</name>
</gene>